<dbReference type="GO" id="GO:0046872">
    <property type="term" value="F:metal ion binding"/>
    <property type="evidence" value="ECO:0007669"/>
    <property type="project" value="UniProtKB-KW"/>
</dbReference>
<keyword evidence="2" id="KW-0456">Lyase</keyword>
<keyword evidence="1" id="KW-0479">Metal-binding</keyword>
<dbReference type="Gene3D" id="3.40.50.1400">
    <property type="match status" value="2"/>
</dbReference>
<evidence type="ECO:0000256" key="1">
    <source>
        <dbReference type="ARBA" id="ARBA00022723"/>
    </source>
</evidence>
<proteinExistence type="predicted"/>
<evidence type="ECO:0000313" key="3">
    <source>
        <dbReference type="EMBL" id="SHG36874.1"/>
    </source>
</evidence>
<reference evidence="3 4" key="1">
    <citation type="submission" date="2016-11" db="EMBL/GenBank/DDBJ databases">
        <authorList>
            <person name="Jaros S."/>
            <person name="Januszkiewicz K."/>
            <person name="Wedrychowicz H."/>
        </authorList>
    </citation>
    <scope>NUCLEOTIDE SEQUENCE [LARGE SCALE GENOMIC DNA]</scope>
    <source>
        <strain evidence="3 4">DSM 44523</strain>
    </source>
</reference>
<dbReference type="OrthoDB" id="7345302at2"/>
<dbReference type="Proteomes" id="UP000184501">
    <property type="component" value="Unassembled WGS sequence"/>
</dbReference>
<accession>A0A1M5J8G2</accession>
<dbReference type="GO" id="GO:0016829">
    <property type="term" value="F:lyase activity"/>
    <property type="evidence" value="ECO:0007669"/>
    <property type="project" value="UniProtKB-KW"/>
</dbReference>
<dbReference type="PANTHER" id="PTHR33542:SF5">
    <property type="entry name" value="FERROCHELATASE CHE1"/>
    <property type="match status" value="1"/>
</dbReference>
<protein>
    <submittedName>
        <fullName evidence="3">Sirohydrochlorin ferrochelatase</fullName>
    </submittedName>
</protein>
<dbReference type="InterPro" id="IPR002762">
    <property type="entry name" value="CbiX-like"/>
</dbReference>
<name>A0A1M5J8G2_STRHI</name>
<evidence type="ECO:0000256" key="2">
    <source>
        <dbReference type="ARBA" id="ARBA00023239"/>
    </source>
</evidence>
<dbReference type="AlphaFoldDB" id="A0A1M5J8G2"/>
<dbReference type="STRING" id="2017.SAMN05444320_108178"/>
<dbReference type="InterPro" id="IPR050963">
    <property type="entry name" value="Sirohydro_Cobaltochel/CbiX"/>
</dbReference>
<dbReference type="CDD" id="cd03416">
    <property type="entry name" value="CbiX_SirB_N"/>
    <property type="match status" value="1"/>
</dbReference>
<dbReference type="PANTHER" id="PTHR33542">
    <property type="entry name" value="SIROHYDROCHLORIN FERROCHELATASE, CHLOROPLASTIC"/>
    <property type="match status" value="1"/>
</dbReference>
<evidence type="ECO:0000313" key="4">
    <source>
        <dbReference type="Proteomes" id="UP000184501"/>
    </source>
</evidence>
<dbReference type="EMBL" id="FQVN01000008">
    <property type="protein sequence ID" value="SHG36874.1"/>
    <property type="molecule type" value="Genomic_DNA"/>
</dbReference>
<gene>
    <name evidence="3" type="ORF">SAMN05444320_108178</name>
</gene>
<dbReference type="SUPFAM" id="SSF53800">
    <property type="entry name" value="Chelatase"/>
    <property type="match status" value="1"/>
</dbReference>
<organism evidence="3 4">
    <name type="scientific">Streptoalloteichus hindustanus</name>
    <dbReference type="NCBI Taxonomy" id="2017"/>
    <lineage>
        <taxon>Bacteria</taxon>
        <taxon>Bacillati</taxon>
        <taxon>Actinomycetota</taxon>
        <taxon>Actinomycetes</taxon>
        <taxon>Pseudonocardiales</taxon>
        <taxon>Pseudonocardiaceae</taxon>
        <taxon>Streptoalloteichus</taxon>
    </lineage>
</organism>
<sequence length="228" mass="23729">MTLVLVAHGSRDPGGTAVVRRIAAAVRERLGRVPVRVAYADVARPTVGEVLRGLGGPTVVVPAFLAAGYHVRVDVPGQVAASVRPDAVVTPPLGPHPALVAAAVERLRAVGLRPGDGVVLAAAGSTDPRALADVQRAARLLSAWTGERVRTAYATTAEPGVADAVAALRAERRRVVLASWLLAPGAFHRVLLGAGADAVAEPLGAHTRVVDLVVRRYLDARCYRDWAA</sequence>
<dbReference type="RefSeq" id="WP_073487195.1">
    <property type="nucleotide sequence ID" value="NZ_FQVN01000008.1"/>
</dbReference>
<dbReference type="Pfam" id="PF01903">
    <property type="entry name" value="CbiX"/>
    <property type="match status" value="2"/>
</dbReference>
<keyword evidence="4" id="KW-1185">Reference proteome</keyword>